<dbReference type="InterPro" id="IPR013324">
    <property type="entry name" value="RNA_pol_sigma_r3/r4-like"/>
</dbReference>
<dbReference type="EMBL" id="OENF01000038">
    <property type="protein sequence ID" value="SOS75215.1"/>
    <property type="molecule type" value="Genomic_DNA"/>
</dbReference>
<keyword evidence="2" id="KW-0805">Transcription regulation</keyword>
<proteinExistence type="inferred from homology"/>
<sequence length="193" mass="22831">MKVMSQTNKSNTLTPDKWVDLYADYLFKYAISRVNDANISKDLVQETFFAGLKSAKNFQGKASEKTWLISILKRKIIDYYRKINSTKGKAEVRMNFYESGENQGDWIEECIPQDWNSDIEKNIENEELKTQLEHCINSLPEKYAIVFRMKTIQEFETEEICKELGITPSNLWVIIHRARTQLRNCMEKNWFHK</sequence>
<dbReference type="InterPro" id="IPR039425">
    <property type="entry name" value="RNA_pol_sigma-70-like"/>
</dbReference>
<reference evidence="9" key="1">
    <citation type="submission" date="2017-11" db="EMBL/GenBank/DDBJ databases">
        <authorList>
            <person name="Duchaud E."/>
        </authorList>
    </citation>
    <scope>NUCLEOTIDE SEQUENCE [LARGE SCALE GENOMIC DNA]</scope>
    <source>
        <strain evidence="9">Tenacibaculum sp. TNO020</strain>
    </source>
</reference>
<evidence type="ECO:0000313" key="8">
    <source>
        <dbReference type="EMBL" id="SOS75215.1"/>
    </source>
</evidence>
<dbReference type="InterPro" id="IPR014284">
    <property type="entry name" value="RNA_pol_sigma-70_dom"/>
</dbReference>
<dbReference type="InterPro" id="IPR013325">
    <property type="entry name" value="RNA_pol_sigma_r2"/>
</dbReference>
<dbReference type="PANTHER" id="PTHR43133:SF8">
    <property type="entry name" value="RNA POLYMERASE SIGMA FACTOR HI_1459-RELATED"/>
    <property type="match status" value="1"/>
</dbReference>
<evidence type="ECO:0000256" key="2">
    <source>
        <dbReference type="ARBA" id="ARBA00023015"/>
    </source>
</evidence>
<dbReference type="NCBIfam" id="TIGR02937">
    <property type="entry name" value="sigma70-ECF"/>
    <property type="match status" value="1"/>
</dbReference>
<feature type="domain" description="RNA polymerase sigma-70 region 2" evidence="6">
    <location>
        <begin position="19"/>
        <end position="83"/>
    </location>
</feature>
<evidence type="ECO:0000259" key="6">
    <source>
        <dbReference type="Pfam" id="PF04542"/>
    </source>
</evidence>
<evidence type="ECO:0000313" key="9">
    <source>
        <dbReference type="Proteomes" id="UP000234211"/>
    </source>
</evidence>
<comment type="similarity">
    <text evidence="1">Belongs to the sigma-70 factor family. ECF subfamily.</text>
</comment>
<dbReference type="Proteomes" id="UP000234211">
    <property type="component" value="Unassembled WGS sequence"/>
</dbReference>
<dbReference type="SUPFAM" id="SSF88659">
    <property type="entry name" value="Sigma3 and sigma4 domains of RNA polymerase sigma factors"/>
    <property type="match status" value="1"/>
</dbReference>
<name>A0A2H1YI92_9FLAO</name>
<evidence type="ECO:0000256" key="1">
    <source>
        <dbReference type="ARBA" id="ARBA00010641"/>
    </source>
</evidence>
<evidence type="ECO:0000256" key="5">
    <source>
        <dbReference type="ARBA" id="ARBA00023163"/>
    </source>
</evidence>
<dbReference type="GO" id="GO:0006352">
    <property type="term" value="P:DNA-templated transcription initiation"/>
    <property type="evidence" value="ECO:0007669"/>
    <property type="project" value="InterPro"/>
</dbReference>
<dbReference type="Gene3D" id="1.10.10.10">
    <property type="entry name" value="Winged helix-like DNA-binding domain superfamily/Winged helix DNA-binding domain"/>
    <property type="match status" value="1"/>
</dbReference>
<dbReference type="InterPro" id="IPR013249">
    <property type="entry name" value="RNA_pol_sigma70_r4_t2"/>
</dbReference>
<dbReference type="SUPFAM" id="SSF88946">
    <property type="entry name" value="Sigma2 domain of RNA polymerase sigma factors"/>
    <property type="match status" value="1"/>
</dbReference>
<feature type="domain" description="RNA polymerase sigma factor 70 region 4 type 2" evidence="7">
    <location>
        <begin position="131"/>
        <end position="182"/>
    </location>
</feature>
<gene>
    <name evidence="8" type="ORF">TNO020_430221</name>
</gene>
<keyword evidence="9" id="KW-1185">Reference proteome</keyword>
<dbReference type="PANTHER" id="PTHR43133">
    <property type="entry name" value="RNA POLYMERASE ECF-TYPE SIGMA FACTO"/>
    <property type="match status" value="1"/>
</dbReference>
<keyword evidence="5" id="KW-0804">Transcription</keyword>
<dbReference type="GO" id="GO:0016987">
    <property type="term" value="F:sigma factor activity"/>
    <property type="evidence" value="ECO:0007669"/>
    <property type="project" value="UniProtKB-KW"/>
</dbReference>
<dbReference type="CDD" id="cd06171">
    <property type="entry name" value="Sigma70_r4"/>
    <property type="match status" value="1"/>
</dbReference>
<organism evidence="8 9">
    <name type="scientific">Tenacibaculum piscium</name>
    <dbReference type="NCBI Taxonomy" id="1458515"/>
    <lineage>
        <taxon>Bacteria</taxon>
        <taxon>Pseudomonadati</taxon>
        <taxon>Bacteroidota</taxon>
        <taxon>Flavobacteriia</taxon>
        <taxon>Flavobacteriales</taxon>
        <taxon>Flavobacteriaceae</taxon>
        <taxon>Tenacibaculum</taxon>
    </lineage>
</organism>
<evidence type="ECO:0000259" key="7">
    <source>
        <dbReference type="Pfam" id="PF08281"/>
    </source>
</evidence>
<evidence type="ECO:0000256" key="3">
    <source>
        <dbReference type="ARBA" id="ARBA00023082"/>
    </source>
</evidence>
<dbReference type="Pfam" id="PF04542">
    <property type="entry name" value="Sigma70_r2"/>
    <property type="match status" value="1"/>
</dbReference>
<dbReference type="Gene3D" id="1.10.1740.10">
    <property type="match status" value="1"/>
</dbReference>
<dbReference type="InterPro" id="IPR036388">
    <property type="entry name" value="WH-like_DNA-bd_sf"/>
</dbReference>
<dbReference type="AlphaFoldDB" id="A0A2H1YI92"/>
<dbReference type="Pfam" id="PF08281">
    <property type="entry name" value="Sigma70_r4_2"/>
    <property type="match status" value="1"/>
</dbReference>
<evidence type="ECO:0000256" key="4">
    <source>
        <dbReference type="ARBA" id="ARBA00023125"/>
    </source>
</evidence>
<dbReference type="InterPro" id="IPR007627">
    <property type="entry name" value="RNA_pol_sigma70_r2"/>
</dbReference>
<keyword evidence="3" id="KW-0731">Sigma factor</keyword>
<accession>A0A2H1YI92</accession>
<protein>
    <submittedName>
        <fullName evidence="8">RNA polymerase subunit sigma-70</fullName>
    </submittedName>
</protein>
<keyword evidence="4" id="KW-0238">DNA-binding</keyword>
<dbReference type="GO" id="GO:0003677">
    <property type="term" value="F:DNA binding"/>
    <property type="evidence" value="ECO:0007669"/>
    <property type="project" value="UniProtKB-KW"/>
</dbReference>